<name>A0AAV1DEN2_OLDCO</name>
<dbReference type="AlphaFoldDB" id="A0AAV1DEN2"/>
<sequence>SSSVAAISSSAATFGSSIIILNEKATAKTPPVAAGFKQEERKPQVKAHRGFTFNIDLSPSSTNRSHLRNQGPSSTFKASTTSVVI</sequence>
<feature type="non-terminal residue" evidence="2">
    <location>
        <position position="1"/>
    </location>
</feature>
<reference evidence="2" key="1">
    <citation type="submission" date="2023-03" db="EMBL/GenBank/DDBJ databases">
        <authorList>
            <person name="Julca I."/>
        </authorList>
    </citation>
    <scope>NUCLEOTIDE SEQUENCE</scope>
</reference>
<feature type="region of interest" description="Disordered" evidence="1">
    <location>
        <begin position="58"/>
        <end position="85"/>
    </location>
</feature>
<evidence type="ECO:0000313" key="3">
    <source>
        <dbReference type="Proteomes" id="UP001161247"/>
    </source>
</evidence>
<protein>
    <submittedName>
        <fullName evidence="2">OLC1v1005365C1</fullName>
    </submittedName>
</protein>
<evidence type="ECO:0000313" key="2">
    <source>
        <dbReference type="EMBL" id="CAI9106250.1"/>
    </source>
</evidence>
<keyword evidence="3" id="KW-1185">Reference proteome</keyword>
<dbReference type="Proteomes" id="UP001161247">
    <property type="component" value="Chromosome 5"/>
</dbReference>
<accession>A0AAV1DEN2</accession>
<proteinExistence type="predicted"/>
<evidence type="ECO:0000256" key="1">
    <source>
        <dbReference type="SAM" id="MobiDB-lite"/>
    </source>
</evidence>
<dbReference type="EMBL" id="OX459122">
    <property type="protein sequence ID" value="CAI9106250.1"/>
    <property type="molecule type" value="Genomic_DNA"/>
</dbReference>
<organism evidence="2 3">
    <name type="scientific">Oldenlandia corymbosa var. corymbosa</name>
    <dbReference type="NCBI Taxonomy" id="529605"/>
    <lineage>
        <taxon>Eukaryota</taxon>
        <taxon>Viridiplantae</taxon>
        <taxon>Streptophyta</taxon>
        <taxon>Embryophyta</taxon>
        <taxon>Tracheophyta</taxon>
        <taxon>Spermatophyta</taxon>
        <taxon>Magnoliopsida</taxon>
        <taxon>eudicotyledons</taxon>
        <taxon>Gunneridae</taxon>
        <taxon>Pentapetalae</taxon>
        <taxon>asterids</taxon>
        <taxon>lamiids</taxon>
        <taxon>Gentianales</taxon>
        <taxon>Rubiaceae</taxon>
        <taxon>Rubioideae</taxon>
        <taxon>Spermacoceae</taxon>
        <taxon>Hedyotis-Oldenlandia complex</taxon>
        <taxon>Oldenlandia</taxon>
    </lineage>
</organism>
<feature type="non-terminal residue" evidence="2">
    <location>
        <position position="85"/>
    </location>
</feature>
<gene>
    <name evidence="2" type="ORF">OLC1_LOCUS14782</name>
</gene>